<evidence type="ECO:0000256" key="3">
    <source>
        <dbReference type="ARBA" id="ARBA00022448"/>
    </source>
</evidence>
<evidence type="ECO:0000256" key="6">
    <source>
        <dbReference type="ARBA" id="ARBA00022792"/>
    </source>
</evidence>
<evidence type="ECO:0000313" key="12">
    <source>
        <dbReference type="EMBL" id="GFG38299.1"/>
    </source>
</evidence>
<dbReference type="SUPFAM" id="SSF103506">
    <property type="entry name" value="Mitochondrial carrier"/>
    <property type="match status" value="1"/>
</dbReference>
<keyword evidence="13" id="KW-1185">Reference proteome</keyword>
<dbReference type="Proteomes" id="UP000502823">
    <property type="component" value="Unassembled WGS sequence"/>
</dbReference>
<dbReference type="InterPro" id="IPR051508">
    <property type="entry name" value="Mito_Carrier_Antiporter"/>
</dbReference>
<dbReference type="PROSITE" id="PS50920">
    <property type="entry name" value="SOLCAR"/>
    <property type="match status" value="1"/>
</dbReference>
<evidence type="ECO:0008006" key="14">
    <source>
        <dbReference type="Google" id="ProtNLM"/>
    </source>
</evidence>
<dbReference type="InterPro" id="IPR023395">
    <property type="entry name" value="MCP_dom_sf"/>
</dbReference>
<feature type="repeat" description="Solcar" evidence="10">
    <location>
        <begin position="31"/>
        <end position="122"/>
    </location>
</feature>
<dbReference type="InterPro" id="IPR018108">
    <property type="entry name" value="MCP_transmembrane"/>
</dbReference>
<evidence type="ECO:0000256" key="9">
    <source>
        <dbReference type="ARBA" id="ARBA00023136"/>
    </source>
</evidence>
<protein>
    <recommendedName>
        <fullName evidence="14">Mitochondrial carrier protein</fullName>
    </recommendedName>
</protein>
<keyword evidence="4 10" id="KW-0812">Transmembrane</keyword>
<keyword evidence="7" id="KW-1133">Transmembrane helix</keyword>
<dbReference type="Gene3D" id="1.50.40.10">
    <property type="entry name" value="Mitochondrial carrier domain"/>
    <property type="match status" value="1"/>
</dbReference>
<dbReference type="EMBL" id="BLKM01012985">
    <property type="protein sequence ID" value="GFG38299.1"/>
    <property type="molecule type" value="Genomic_DNA"/>
</dbReference>
<gene>
    <name evidence="12" type="ORF">Cfor_12185</name>
</gene>
<keyword evidence="3 11" id="KW-0813">Transport</keyword>
<evidence type="ECO:0000256" key="11">
    <source>
        <dbReference type="RuleBase" id="RU000488"/>
    </source>
</evidence>
<evidence type="ECO:0000256" key="5">
    <source>
        <dbReference type="ARBA" id="ARBA00022737"/>
    </source>
</evidence>
<dbReference type="PANTHER" id="PTHR45928:SF1">
    <property type="entry name" value="RE38146P"/>
    <property type="match status" value="1"/>
</dbReference>
<evidence type="ECO:0000256" key="10">
    <source>
        <dbReference type="PROSITE-ProRule" id="PRU00282"/>
    </source>
</evidence>
<organism evidence="12 13">
    <name type="scientific">Coptotermes formosanus</name>
    <name type="common">Formosan subterranean termite</name>
    <dbReference type="NCBI Taxonomy" id="36987"/>
    <lineage>
        <taxon>Eukaryota</taxon>
        <taxon>Metazoa</taxon>
        <taxon>Ecdysozoa</taxon>
        <taxon>Arthropoda</taxon>
        <taxon>Hexapoda</taxon>
        <taxon>Insecta</taxon>
        <taxon>Pterygota</taxon>
        <taxon>Neoptera</taxon>
        <taxon>Polyneoptera</taxon>
        <taxon>Dictyoptera</taxon>
        <taxon>Blattodea</taxon>
        <taxon>Blattoidea</taxon>
        <taxon>Termitoidae</taxon>
        <taxon>Rhinotermitidae</taxon>
        <taxon>Coptotermes</taxon>
    </lineage>
</organism>
<evidence type="ECO:0000256" key="8">
    <source>
        <dbReference type="ARBA" id="ARBA00023128"/>
    </source>
</evidence>
<name>A0A6L2Q0Q9_COPFO</name>
<dbReference type="Pfam" id="PF00153">
    <property type="entry name" value="Mito_carr"/>
    <property type="match status" value="1"/>
</dbReference>
<evidence type="ECO:0000256" key="7">
    <source>
        <dbReference type="ARBA" id="ARBA00022989"/>
    </source>
</evidence>
<accession>A0A6L2Q0Q9</accession>
<comment type="similarity">
    <text evidence="2 11">Belongs to the mitochondrial carrier (TC 2.A.29) family.</text>
</comment>
<evidence type="ECO:0000256" key="2">
    <source>
        <dbReference type="ARBA" id="ARBA00006375"/>
    </source>
</evidence>
<evidence type="ECO:0000256" key="1">
    <source>
        <dbReference type="ARBA" id="ARBA00004448"/>
    </source>
</evidence>
<keyword evidence="8" id="KW-0496">Mitochondrion</keyword>
<sequence length="138" mass="15901">MPRAGIGSATQLLSFSLCKDYFRKYEIFSKRPLLNTFTSSMVGGIVVTLCMTPFDVVMTRLYNQGTDAQGRGLLYRGVVDCFVKMWKTEGIHGFFKGFMPNYIRLGPHTVLCFVFWDALREFRSKYTDRQHTEDGKKI</sequence>
<dbReference type="GO" id="GO:0005743">
    <property type="term" value="C:mitochondrial inner membrane"/>
    <property type="evidence" value="ECO:0007669"/>
    <property type="project" value="UniProtKB-SubCell"/>
</dbReference>
<comment type="subcellular location">
    <subcellularLocation>
        <location evidence="1">Mitochondrion inner membrane</location>
        <topology evidence="1">Multi-pass membrane protein</topology>
    </subcellularLocation>
</comment>
<keyword evidence="6" id="KW-0999">Mitochondrion inner membrane</keyword>
<evidence type="ECO:0000313" key="13">
    <source>
        <dbReference type="Proteomes" id="UP000502823"/>
    </source>
</evidence>
<keyword evidence="9 10" id="KW-0472">Membrane</keyword>
<dbReference type="InParanoid" id="A0A6L2Q0Q9"/>
<evidence type="ECO:0000256" key="4">
    <source>
        <dbReference type="ARBA" id="ARBA00022692"/>
    </source>
</evidence>
<dbReference type="PANTHER" id="PTHR45928">
    <property type="entry name" value="RE38146P"/>
    <property type="match status" value="1"/>
</dbReference>
<comment type="caution">
    <text evidence="12">The sequence shown here is derived from an EMBL/GenBank/DDBJ whole genome shotgun (WGS) entry which is preliminary data.</text>
</comment>
<reference evidence="13" key="1">
    <citation type="submission" date="2020-01" db="EMBL/GenBank/DDBJ databases">
        <title>Draft genome sequence of the Termite Coptotermes fromosanus.</title>
        <authorList>
            <person name="Itakura S."/>
            <person name="Yosikawa Y."/>
            <person name="Umezawa K."/>
        </authorList>
    </citation>
    <scope>NUCLEOTIDE SEQUENCE [LARGE SCALE GENOMIC DNA]</scope>
</reference>
<proteinExistence type="inferred from homology"/>
<keyword evidence="5" id="KW-0677">Repeat</keyword>
<dbReference type="AlphaFoldDB" id="A0A6L2Q0Q9"/>
<dbReference type="OrthoDB" id="6703404at2759"/>